<keyword evidence="2" id="KW-0808">Transferase</keyword>
<gene>
    <name evidence="3" type="ORF">AB6A40_011388</name>
</gene>
<proteinExistence type="predicted"/>
<comment type="caution">
    <text evidence="3">The sequence shown here is derived from an EMBL/GenBank/DDBJ whole genome shotgun (WGS) entry which is preliminary data.</text>
</comment>
<dbReference type="EMBL" id="JBGFUD010020073">
    <property type="protein sequence ID" value="MFH4984679.1"/>
    <property type="molecule type" value="Genomic_DNA"/>
</dbReference>
<keyword evidence="1" id="KW-0489">Methyltransferase</keyword>
<dbReference type="Gene3D" id="3.40.50.150">
    <property type="entry name" value="Vaccinia Virus protein VP39"/>
    <property type="match status" value="1"/>
</dbReference>
<name>A0ABD6F398_9BILA</name>
<dbReference type="GO" id="GO:0008168">
    <property type="term" value="F:methyltransferase activity"/>
    <property type="evidence" value="ECO:0007669"/>
    <property type="project" value="UniProtKB-KW"/>
</dbReference>
<dbReference type="Pfam" id="PF05971">
    <property type="entry name" value="Methyltransf_10"/>
    <property type="match status" value="1"/>
</dbReference>
<sequence>MTNQIEVIHVGESEMIVDVVQSHSDKSFTFCMCNPPFFQNDETEQKFVHLDDESMHNQLLTEGSRRAPHSATTARTNELSFEGGEVAFVGRIIEDSVILKNAIRYLVYFLLM</sequence>
<accession>A0ABD6F398</accession>
<dbReference type="AlphaFoldDB" id="A0ABD6F398"/>
<keyword evidence="4" id="KW-1185">Reference proteome</keyword>
<evidence type="ECO:0000313" key="4">
    <source>
        <dbReference type="Proteomes" id="UP001608902"/>
    </source>
</evidence>
<protein>
    <submittedName>
        <fullName evidence="3">Uncharacterized protein</fullName>
    </submittedName>
</protein>
<reference evidence="3 4" key="1">
    <citation type="submission" date="2024-08" db="EMBL/GenBank/DDBJ databases">
        <title>Gnathostoma spinigerum genome.</title>
        <authorList>
            <person name="Gonzalez-Bertolin B."/>
            <person name="Monzon S."/>
            <person name="Zaballos A."/>
            <person name="Jimenez P."/>
            <person name="Dekumyoy P."/>
            <person name="Varona S."/>
            <person name="Cuesta I."/>
            <person name="Sumanam S."/>
            <person name="Adisakwattana P."/>
            <person name="Gasser R.B."/>
            <person name="Hernandez-Gonzalez A."/>
            <person name="Young N.D."/>
            <person name="Perteguer M.J."/>
        </authorList>
    </citation>
    <scope>NUCLEOTIDE SEQUENCE [LARGE SCALE GENOMIC DNA]</scope>
    <source>
        <strain evidence="3">AL3</strain>
        <tissue evidence="3">Liver</tissue>
    </source>
</reference>
<dbReference type="InterPro" id="IPR010286">
    <property type="entry name" value="METTL16/RlmF"/>
</dbReference>
<dbReference type="InterPro" id="IPR029063">
    <property type="entry name" value="SAM-dependent_MTases_sf"/>
</dbReference>
<organism evidence="3 4">
    <name type="scientific">Gnathostoma spinigerum</name>
    <dbReference type="NCBI Taxonomy" id="75299"/>
    <lineage>
        <taxon>Eukaryota</taxon>
        <taxon>Metazoa</taxon>
        <taxon>Ecdysozoa</taxon>
        <taxon>Nematoda</taxon>
        <taxon>Chromadorea</taxon>
        <taxon>Rhabditida</taxon>
        <taxon>Spirurina</taxon>
        <taxon>Gnathostomatomorpha</taxon>
        <taxon>Gnathostomatoidea</taxon>
        <taxon>Gnathostomatidae</taxon>
        <taxon>Gnathostoma</taxon>
    </lineage>
</organism>
<dbReference type="Proteomes" id="UP001608902">
    <property type="component" value="Unassembled WGS sequence"/>
</dbReference>
<evidence type="ECO:0000313" key="3">
    <source>
        <dbReference type="EMBL" id="MFH4984679.1"/>
    </source>
</evidence>
<evidence type="ECO:0000256" key="2">
    <source>
        <dbReference type="ARBA" id="ARBA00022679"/>
    </source>
</evidence>
<evidence type="ECO:0000256" key="1">
    <source>
        <dbReference type="ARBA" id="ARBA00022603"/>
    </source>
</evidence>
<dbReference type="PANTHER" id="PTHR13393">
    <property type="entry name" value="SAM-DEPENDENT METHYLTRANSFERASE"/>
    <property type="match status" value="1"/>
</dbReference>
<dbReference type="PANTHER" id="PTHR13393:SF0">
    <property type="entry name" value="RNA N6-ADENOSINE-METHYLTRANSFERASE METTL16"/>
    <property type="match status" value="1"/>
</dbReference>
<dbReference type="GO" id="GO:0032259">
    <property type="term" value="P:methylation"/>
    <property type="evidence" value="ECO:0007669"/>
    <property type="project" value="UniProtKB-KW"/>
</dbReference>